<dbReference type="InterPro" id="IPR011949">
    <property type="entry name" value="HAD-SF_hydro_IA_REG-2-like"/>
</dbReference>
<accession>A0AAW1RI47</accession>
<dbReference type="SUPFAM" id="SSF56784">
    <property type="entry name" value="HAD-like"/>
    <property type="match status" value="1"/>
</dbReference>
<comment type="caution">
    <text evidence="1">The sequence shown here is derived from an EMBL/GenBank/DDBJ whole genome shotgun (WGS) entry which is preliminary data.</text>
</comment>
<name>A0AAW1RI47_9CHLO</name>
<dbReference type="InterPro" id="IPR036412">
    <property type="entry name" value="HAD-like_sf"/>
</dbReference>
<dbReference type="PANTHER" id="PTHR46649:SF4">
    <property type="entry name" value="HALOACID DEHALOGENASE-LIKE HYDROLASE (HAD) SUPERFAMILY PROTEIN"/>
    <property type="match status" value="1"/>
</dbReference>
<dbReference type="InterPro" id="IPR023214">
    <property type="entry name" value="HAD_sf"/>
</dbReference>
<dbReference type="InterPro" id="IPR006439">
    <property type="entry name" value="HAD-SF_hydro_IA"/>
</dbReference>
<keyword evidence="2" id="KW-1185">Reference proteome</keyword>
<evidence type="ECO:0000313" key="1">
    <source>
        <dbReference type="EMBL" id="KAK9833446.1"/>
    </source>
</evidence>
<dbReference type="Gene3D" id="1.10.150.720">
    <property type="entry name" value="Haloacid dehalogenase-like hydrolase"/>
    <property type="match status" value="1"/>
</dbReference>
<reference evidence="1 2" key="1">
    <citation type="journal article" date="2024" name="Nat. Commun.">
        <title>Phylogenomics reveals the evolutionary origins of lichenization in chlorophyte algae.</title>
        <authorList>
            <person name="Puginier C."/>
            <person name="Libourel C."/>
            <person name="Otte J."/>
            <person name="Skaloud P."/>
            <person name="Haon M."/>
            <person name="Grisel S."/>
            <person name="Petersen M."/>
            <person name="Berrin J.G."/>
            <person name="Delaux P.M."/>
            <person name="Dal Grande F."/>
            <person name="Keller J."/>
        </authorList>
    </citation>
    <scope>NUCLEOTIDE SEQUENCE [LARGE SCALE GENOMIC DNA]</scope>
    <source>
        <strain evidence="1 2">SAG 245.80</strain>
    </source>
</reference>
<dbReference type="NCBIfam" id="TIGR02252">
    <property type="entry name" value="DREG-2"/>
    <property type="match status" value="1"/>
</dbReference>
<dbReference type="InterPro" id="IPR044924">
    <property type="entry name" value="HAD-SF_hydro_IA_REG-2-like_cap"/>
</dbReference>
<dbReference type="AlphaFoldDB" id="A0AAW1RI47"/>
<gene>
    <name evidence="1" type="ORF">WJX81_006300</name>
</gene>
<dbReference type="PANTHER" id="PTHR46649">
    <property type="match status" value="1"/>
</dbReference>
<sequence length="214" mass="23553">MLVDAAGTLIYPSEPAAEVYLKYASQYGCLLSTTEILANYRRAYSTPWDRTPSRYVADGRDFWRFIVSETTLISDEACFEAIYNHYAAAEAWSVAPGAPAALASLRRAGVSTAVVSNFDTRLRPLLGLLGLEQLFDAIVVSAEVGVEKPNPVIFDAACERLGCRPIEAVHVGDDRRNDVFGARDAGCWAWLWGVDVRSFEEVARRVLQPDAAED</sequence>
<dbReference type="Gene3D" id="3.40.50.1000">
    <property type="entry name" value="HAD superfamily/HAD-like"/>
    <property type="match status" value="1"/>
</dbReference>
<evidence type="ECO:0008006" key="3">
    <source>
        <dbReference type="Google" id="ProtNLM"/>
    </source>
</evidence>
<evidence type="ECO:0000313" key="2">
    <source>
        <dbReference type="Proteomes" id="UP001445335"/>
    </source>
</evidence>
<dbReference type="PRINTS" id="PR00413">
    <property type="entry name" value="HADHALOGNASE"/>
</dbReference>
<dbReference type="SFLD" id="SFLDG01129">
    <property type="entry name" value="C1.5:_HAD__Beta-PGM__Phosphata"/>
    <property type="match status" value="1"/>
</dbReference>
<dbReference type="Pfam" id="PF00702">
    <property type="entry name" value="Hydrolase"/>
    <property type="match status" value="1"/>
</dbReference>
<proteinExistence type="predicted"/>
<organism evidence="1 2">
    <name type="scientific">Elliptochloris bilobata</name>
    <dbReference type="NCBI Taxonomy" id="381761"/>
    <lineage>
        <taxon>Eukaryota</taxon>
        <taxon>Viridiplantae</taxon>
        <taxon>Chlorophyta</taxon>
        <taxon>core chlorophytes</taxon>
        <taxon>Trebouxiophyceae</taxon>
        <taxon>Trebouxiophyceae incertae sedis</taxon>
        <taxon>Elliptochloris clade</taxon>
        <taxon>Elliptochloris</taxon>
    </lineage>
</organism>
<dbReference type="NCBIfam" id="TIGR01509">
    <property type="entry name" value="HAD-SF-IA-v3"/>
    <property type="match status" value="1"/>
</dbReference>
<protein>
    <recommendedName>
        <fullName evidence="3">Haloacid dehalogenase-like hydrolase domain-containing protein 3</fullName>
    </recommendedName>
</protein>
<dbReference type="Proteomes" id="UP001445335">
    <property type="component" value="Unassembled WGS sequence"/>
</dbReference>
<dbReference type="EMBL" id="JALJOU010000036">
    <property type="protein sequence ID" value="KAK9833446.1"/>
    <property type="molecule type" value="Genomic_DNA"/>
</dbReference>
<dbReference type="SFLD" id="SFLDS00003">
    <property type="entry name" value="Haloacid_Dehalogenase"/>
    <property type="match status" value="1"/>
</dbReference>
<dbReference type="NCBIfam" id="TIGR01549">
    <property type="entry name" value="HAD-SF-IA-v1"/>
    <property type="match status" value="1"/>
</dbReference>